<feature type="domain" description="IPT/TIG" evidence="6">
    <location>
        <begin position="626"/>
        <end position="715"/>
    </location>
</feature>
<keyword evidence="2" id="KW-0812">Transmembrane</keyword>
<protein>
    <recommendedName>
        <fullName evidence="6">IPT/TIG domain-containing protein</fullName>
    </recommendedName>
</protein>
<dbReference type="GO" id="GO:0005886">
    <property type="term" value="C:plasma membrane"/>
    <property type="evidence" value="ECO:0007669"/>
    <property type="project" value="TreeGrafter"/>
</dbReference>
<feature type="domain" description="IPT/TIG" evidence="6">
    <location>
        <begin position="187"/>
        <end position="295"/>
    </location>
</feature>
<evidence type="ECO:0000313" key="7">
    <source>
        <dbReference type="EMBL" id="CAD8640898.1"/>
    </source>
</evidence>
<feature type="domain" description="IPT/TIG" evidence="6">
    <location>
        <begin position="69"/>
        <end position="170"/>
    </location>
</feature>
<dbReference type="PANTHER" id="PTHR46730">
    <property type="entry name" value="POLYCYSTIN-1"/>
    <property type="match status" value="1"/>
</dbReference>
<dbReference type="CDD" id="cd00603">
    <property type="entry name" value="IPT_PCSR"/>
    <property type="match status" value="1"/>
</dbReference>
<proteinExistence type="predicted"/>
<dbReference type="Pfam" id="PF02010">
    <property type="entry name" value="REJ"/>
    <property type="match status" value="1"/>
</dbReference>
<dbReference type="InterPro" id="IPR002859">
    <property type="entry name" value="PKD/REJ-like"/>
</dbReference>
<feature type="domain" description="IPT/TIG" evidence="6">
    <location>
        <begin position="513"/>
        <end position="596"/>
    </location>
</feature>
<dbReference type="SMART" id="SM00429">
    <property type="entry name" value="IPT"/>
    <property type="match status" value="5"/>
</dbReference>
<accession>A0A7S0QIJ2</accession>
<dbReference type="SUPFAM" id="SSF81296">
    <property type="entry name" value="E set domains"/>
    <property type="match status" value="3"/>
</dbReference>
<dbReference type="GO" id="GO:0006816">
    <property type="term" value="P:calcium ion transport"/>
    <property type="evidence" value="ECO:0007669"/>
    <property type="project" value="TreeGrafter"/>
</dbReference>
<keyword evidence="3" id="KW-0677">Repeat</keyword>
<sequence length="2315" mass="248797">MRGASKCLFGQQIVPAFYDSSAAAQNPVFVCVSPARLTVAWVQIELSLDGQSFTKASRTKYNYYGEYDVLSAAPNGGPVDGGTIITVIGVGFIMSEYLTCFFGTGQSSCDASLRYPCYTASAAVFVSTSLLTCFSPAMPTGGDISFRYPISVGLNGQFSQSCPNQNPTFFCTPKDSLFFSYYRNVFVSRVLPNSGRVDGGTPITVTGSNFRTDRFVTTVCLFTLCNPNEVYLSGSAYKVRGQSCSGKTVQSAASAVISDTVIVCKSPVAASADSYLSLIDVSLNGGLSAQGLYGPVCPDGCPVLFAFYSMPSLATAFPSLGSLLGGAIITVSGSGFVGIRNTPIRCLFGGLERLGANSTASYISISLVSCVAPSQLVQGIVKIQISLNGMDNDFTLVSNGASFLYHDFPSLSGLPIPSAGPSDGRTVITLFGIGFLQGVPQCKFYLTPSDHSELSLCSNPASCITPATILSSSMSMCRTPQVVISSRVSISLALNGQEFTPFDLKNMFFFYLQPSINTIHPSSGPAESWGYITLFGSNFQNTAHIQCSTVVMHNAGVFISSSLVTCQTAPVQLQVASVSLLKTGLVEPISLPLSWTPSPIQSYPLEVSFDGQIYTADRILYTYYKSPRVVAITPSYASKTDGTAIAVLTGFDFRNDLGGPICKFGNKETVTAVFVSAQNILCQVPVLDTGQQVIVAISLNGQDYETHKSQIFIFFGEAPVLQRAVFNFQHASIEVSFDVDTDRGGMSGAFDCGYLLQNPVGSNTSLSGVNLSAEWISTVYGFGAFCSFSSNLTLSIQLGVRPSVTLGQVISLYPTKVMRGNEMTYFAAGSVEISGGKSIIPTIVSSYNAQIGKCDDVIIDAGASVGGGGRPLTYKWSFSNDPKQITDDTYTQSQKASYLSQITSLVNEFSVKDAGIYPFHACAHPYCLTCLTYGTRGECLVQSNDSWTNCDCSELKVPFQQFPVGNYQFLLTVKNWLGFESFPVIFSVQKMLQPVILVSIHGQTSGVTRMLSSNKSISFASDIKVPRQCQLNENSQMIIKWAVTNARTGDILVFPSSFSDSAQSYTLPPHMLQPGFSYLVSIDVVVAVDSSSSLSQSECACPRGFIKGFSSEEVETVLSSPVAVIRGGDRLYGVTQDLQLDGTSSWNPDLAPEYQSAAAMNYHWSCLLVFSNGNESLCESFGVGSDAELPISAWSVNAKSINQTKYILITLKVSTSLIREMYGETSIKLFPVVRNTPDILVSTVKNRYSASERIVLLSDINLQADVIFYKWSTESGDVDISLSQNILSSNNKQKALTVKPNTLTSGSTYTFRLTATVLDNVGWGQTTITINNPPSQGELFVSPQTGIALDTLFQISYSGWQDAELDLPIQYQIEYFEPTKLVNEGFESPQYFVLSPFKQTSNQQWYFPTSTNRSNNSWAIILRVRDSIGGEITYRNCNEVTFLCRIQVLSNFSGVTGAIEKLRTLQISDLVESIVSKDVLRALSKALIILATLNNQQQTLIIQRRRAVITVSAQALIDFRCKTVAPLLNQSIPDNLLIQPEVELMINSTAQSLNALFAIPSQVDVNCINILESILSRIFSFVFFEFQINHQVLDKHMLQLVKTALDNAISTILLLTDEVAISDLKWHLDEVLKYHRLVSALSVLGTEVGENQQTLNGLTTFSVAARLECKTSASGFTTVPPFVSSFPELKVIMPMNTIELKIGNLPCARSPAGELTCQPVASVVASVDLLDQNPFFIYSRQSSVISAIAWPKLMVYGTQDMISMVNLVNSTVMNFMLLYDPAVPSKQLIPNAARNSYGQFRIAACVQWNGTTWSTDFCVQTKQYSFLGITWVECSCNRTSLHAVVDALAGCDGIPFSSLILDVCKICGGDNSSCRGCDGLVASGKVLDRCNICGGDNSSCAGCDGIPNSGAVFDFCGVCNGDQSTCSGCDGIPIHPNTQVRMKILPKQFDACGVCGGCNASCSGCDGLANSHRELDLCQRCGPFNTPNDDQYQLSTINNCTAGMQPCSLFGQAKDACGVCVGVQDTASMNKQCIGCDNIPRLYGRKSVDKCGICGGNDCSCKDCFNVTNGLARLDRCGVCNGNNTCLDCFGVPYGTARLDVCNICNGRNTSSQCRGCDDKLYPRPKTVPIFDAQFICCLGKIGCNNLCNASIGCDGKCNSNPLKLDNCGVCGGTNLPNTGTCDCTGTTPYINMSAAVGCDGVCKYNPTAVDTCGVCGGNNLPNTGQCDCDGVPRGSALVDKANLCCKVEDMGCDSLCFSGKTYDECGECGGDGSVCSINGRASVARSLIQGPCTKGSAWRMVVTSCMIMVLLLQV</sequence>
<evidence type="ECO:0000256" key="3">
    <source>
        <dbReference type="ARBA" id="ARBA00022737"/>
    </source>
</evidence>
<dbReference type="InterPro" id="IPR014756">
    <property type="entry name" value="Ig_E-set"/>
</dbReference>
<dbReference type="CDD" id="cd00102">
    <property type="entry name" value="IPT"/>
    <property type="match status" value="3"/>
</dbReference>
<name>A0A7S0QIJ2_9CRYP</name>
<keyword evidence="5" id="KW-0472">Membrane</keyword>
<dbReference type="Gene3D" id="2.60.40.10">
    <property type="entry name" value="Immunoglobulins"/>
    <property type="match status" value="6"/>
</dbReference>
<dbReference type="PANTHER" id="PTHR46730:SF1">
    <property type="entry name" value="PLAT DOMAIN-CONTAINING PROTEIN"/>
    <property type="match status" value="1"/>
</dbReference>
<reference evidence="7" key="1">
    <citation type="submission" date="2021-01" db="EMBL/GenBank/DDBJ databases">
        <authorList>
            <person name="Corre E."/>
            <person name="Pelletier E."/>
            <person name="Niang G."/>
            <person name="Scheremetjew M."/>
            <person name="Finn R."/>
            <person name="Kale V."/>
            <person name="Holt S."/>
            <person name="Cochrane G."/>
            <person name="Meng A."/>
            <person name="Brown T."/>
            <person name="Cohen L."/>
        </authorList>
    </citation>
    <scope>NUCLEOTIDE SEQUENCE</scope>
    <source>
        <strain evidence="7">CCAP979/52</strain>
    </source>
</reference>
<comment type="subcellular location">
    <subcellularLocation>
        <location evidence="1">Membrane</location>
    </subcellularLocation>
</comment>
<evidence type="ECO:0000259" key="6">
    <source>
        <dbReference type="SMART" id="SM00429"/>
    </source>
</evidence>
<keyword evidence="4" id="KW-1133">Transmembrane helix</keyword>
<evidence type="ECO:0000256" key="2">
    <source>
        <dbReference type="ARBA" id="ARBA00022692"/>
    </source>
</evidence>
<evidence type="ECO:0000256" key="5">
    <source>
        <dbReference type="ARBA" id="ARBA00023136"/>
    </source>
</evidence>
<evidence type="ECO:0000256" key="1">
    <source>
        <dbReference type="ARBA" id="ARBA00004370"/>
    </source>
</evidence>
<dbReference type="GO" id="GO:0005261">
    <property type="term" value="F:monoatomic cation channel activity"/>
    <property type="evidence" value="ECO:0007669"/>
    <property type="project" value="TreeGrafter"/>
</dbReference>
<dbReference type="EMBL" id="HBEZ01033630">
    <property type="protein sequence ID" value="CAD8640898.1"/>
    <property type="molecule type" value="Transcribed_RNA"/>
</dbReference>
<feature type="domain" description="IPT/TIG" evidence="6">
    <location>
        <begin position="310"/>
        <end position="406"/>
    </location>
</feature>
<evidence type="ECO:0000256" key="4">
    <source>
        <dbReference type="ARBA" id="ARBA00022989"/>
    </source>
</evidence>
<dbReference type="InterPro" id="IPR013783">
    <property type="entry name" value="Ig-like_fold"/>
</dbReference>
<dbReference type="Pfam" id="PF01833">
    <property type="entry name" value="TIG"/>
    <property type="match status" value="5"/>
</dbReference>
<dbReference type="InterPro" id="IPR002909">
    <property type="entry name" value="IPT_dom"/>
</dbReference>
<organism evidence="7">
    <name type="scientific">Cryptomonas curvata</name>
    <dbReference type="NCBI Taxonomy" id="233186"/>
    <lineage>
        <taxon>Eukaryota</taxon>
        <taxon>Cryptophyceae</taxon>
        <taxon>Cryptomonadales</taxon>
        <taxon>Cryptomonadaceae</taxon>
        <taxon>Cryptomonas</taxon>
    </lineage>
</organism>
<gene>
    <name evidence="7" type="ORF">CCUR1050_LOCUS18582</name>
</gene>